<keyword evidence="6" id="KW-0539">Nucleus</keyword>
<dbReference type="Pfam" id="PF00679">
    <property type="entry name" value="EFG_C"/>
    <property type="match status" value="1"/>
</dbReference>
<dbReference type="Gene3D" id="3.90.1430.10">
    <property type="entry name" value="Yeast translation eEF2 (G' domain)"/>
    <property type="match status" value="1"/>
</dbReference>
<feature type="compositionally biased region" description="Acidic residues" evidence="8">
    <location>
        <begin position="52"/>
        <end position="61"/>
    </location>
</feature>
<comment type="subcellular location">
    <subcellularLocation>
        <location evidence="1">Nucleus</location>
    </subcellularLocation>
</comment>
<dbReference type="SUPFAM" id="SSF54980">
    <property type="entry name" value="EF-G C-terminal domain-like"/>
    <property type="match status" value="2"/>
</dbReference>
<dbReference type="GO" id="GO:0005682">
    <property type="term" value="C:U5 snRNP"/>
    <property type="evidence" value="ECO:0007669"/>
    <property type="project" value="UniProtKB-ARBA"/>
</dbReference>
<dbReference type="EMBL" id="LGST01000037">
    <property type="protein sequence ID" value="KND98048.1"/>
    <property type="molecule type" value="Genomic_DNA"/>
</dbReference>
<dbReference type="PRINTS" id="PR00315">
    <property type="entry name" value="ELONGATNFCT"/>
</dbReference>
<dbReference type="CDD" id="cd01683">
    <property type="entry name" value="EF2_IV_snRNP"/>
    <property type="match status" value="1"/>
</dbReference>
<dbReference type="InterPro" id="IPR027417">
    <property type="entry name" value="P-loop_NTPase"/>
</dbReference>
<dbReference type="InterPro" id="IPR005225">
    <property type="entry name" value="Small_GTP-bd"/>
</dbReference>
<evidence type="ECO:0000256" key="8">
    <source>
        <dbReference type="SAM" id="MobiDB-lite"/>
    </source>
</evidence>
<dbReference type="Gene3D" id="3.40.50.300">
    <property type="entry name" value="P-loop containing nucleotide triphosphate hydrolases"/>
    <property type="match status" value="1"/>
</dbReference>
<dbReference type="GO" id="GO:0046540">
    <property type="term" value="C:U4/U6 x U5 tri-snRNP complex"/>
    <property type="evidence" value="ECO:0007669"/>
    <property type="project" value="TreeGrafter"/>
</dbReference>
<dbReference type="GO" id="GO:0071007">
    <property type="term" value="C:U2-type catalytic step 2 spliceosome"/>
    <property type="evidence" value="ECO:0007669"/>
    <property type="project" value="TreeGrafter"/>
</dbReference>
<comment type="function">
    <text evidence="7">Component of the U5 snRNP complex required for pre-mRNA splicing. Binds GTP.</text>
</comment>
<dbReference type="InterPro" id="IPR020568">
    <property type="entry name" value="Ribosomal_Su5_D2-typ_SF"/>
</dbReference>
<sequence length="984" mass="110515">MQPIWAIALQASGIAEYHSSSMDNEDLYDEFGNFIGGSNDSGSESFSGSDLEPVDEEVSDEEAPHDVDVEQNTDSALVTTDDLSQSFSGAETIIVEPKQVPENQPVLRADLQKRTHIEFTAESAEDLPETTYSREYMLKLANDLPERIRNVAFVGNLHTGKTSLIDSLVLETHPTVTLSKKDMQELKPLRYLDTHVLERGRGMSIFAHPMTLLLPDHRDRSLVLNILDCPGHPEFDDETQLMLEVADGAVLVLDAVEGLSKRDKRLITSIMKRNIPFTVVLNKIDRLIIELRLPVSDFYLKLRHIINDINATIHHNEFALLYKHKKLISPLEGNVVFASNVFQVSFSLKSFGDIYARQLEDGKKPSIQFESLLWGDLYYNESTRKFAKDKKLGKRTFDHFVLEPLYKLVTYTITTDNKNLKNLSKILWENFRITLKKDQLEKDPQEMLRVTLSRIFGFTRDLVMLISTSVPSPEKADSNNENLPDPAHNEVVATVIKHAFSSNYGTRFALVKVRKGAISTGDSVKLLFNKEGDSKNVRVGAIRIPAGRYTFTAQRVSAGMFAYIEGFESINVSTATIYSKNVPSNKMVPLHRVSSGQRSVFKVALEPEYPHELPRLVESLRKLSLTYISSVIKLEESGEHVLLAPGELYLDIFLHDLRNSFDEYLSIKVSDPMVKFGETSSEMSATKLPSYGPSKKTHISITAEPFDDRNFSKAVTKGTLDVCQPLRNLSKTLRNEFGWDALAARSLWVLGPSDMQQPSTLLDDTISNETDKNTLLSFKEPILKGFKLGVEEGPLCGEPVRNTKFKILDAVLSSSNISSHGAQITTMTRNAVHTGLLTAAPRLLEPVYRVSIVCTMRSVQAAQIILDKRRGWIVSEIPIPASPLFELEGFVPVIDSVGLDTDMRLQTQGQAMCLVEFDRWKVVPGDPLDKNVPMPSLRPVPHESMARDFVMKTRRRKGLSDEPNLQKYIDPSLFSRLRESGLID</sequence>
<dbReference type="GO" id="GO:0005525">
    <property type="term" value="F:GTP binding"/>
    <property type="evidence" value="ECO:0007669"/>
    <property type="project" value="UniProtKB-KW"/>
</dbReference>
<dbReference type="PANTHER" id="PTHR42908:SF6">
    <property type="entry name" value="116 KDA U5 SMALL NUCLEAR RIBONUCLEOPROTEIN COMPONENT"/>
    <property type="match status" value="1"/>
</dbReference>
<dbReference type="Gene3D" id="2.40.30.10">
    <property type="entry name" value="Translation factors"/>
    <property type="match status" value="1"/>
</dbReference>
<evidence type="ECO:0000256" key="2">
    <source>
        <dbReference type="ARBA" id="ARBA00022664"/>
    </source>
</evidence>
<dbReference type="InterPro" id="IPR000640">
    <property type="entry name" value="EFG_V-like"/>
</dbReference>
<dbReference type="FunFam" id="3.40.50.300:FF:000646">
    <property type="entry name" value="U5 small nuclear ribonucleoprotein component"/>
    <property type="match status" value="1"/>
</dbReference>
<dbReference type="VEuPathDB" id="FungiDB:CJI97_003202"/>
<dbReference type="Pfam" id="PF03764">
    <property type="entry name" value="EFG_IV"/>
    <property type="match status" value="1"/>
</dbReference>
<dbReference type="InterPro" id="IPR009000">
    <property type="entry name" value="Transl_B-barrel_sf"/>
</dbReference>
<dbReference type="Gene3D" id="3.30.70.870">
    <property type="entry name" value="Elongation Factor G (Translational Gtpase), domain 3"/>
    <property type="match status" value="1"/>
</dbReference>
<evidence type="ECO:0000256" key="4">
    <source>
        <dbReference type="ARBA" id="ARBA00023134"/>
    </source>
</evidence>
<dbReference type="InterPro" id="IPR000795">
    <property type="entry name" value="T_Tr_GTP-bd_dom"/>
</dbReference>
<evidence type="ECO:0000313" key="10">
    <source>
        <dbReference type="EMBL" id="KND98048.1"/>
    </source>
</evidence>
<protein>
    <recommendedName>
        <fullName evidence="9">Tr-type G domain-containing protein</fullName>
    </recommendedName>
</protein>
<comment type="caution">
    <text evidence="10">The sequence shown here is derived from an EMBL/GenBank/DDBJ whole genome shotgun (WGS) entry which is preliminary data.</text>
</comment>
<proteinExistence type="predicted"/>
<dbReference type="VEuPathDB" id="FungiDB:B9J08_003130"/>
<evidence type="ECO:0000256" key="5">
    <source>
        <dbReference type="ARBA" id="ARBA00023187"/>
    </source>
</evidence>
<feature type="domain" description="Tr-type G" evidence="9">
    <location>
        <begin position="146"/>
        <end position="359"/>
    </location>
</feature>
<feature type="region of interest" description="Disordered" evidence="8">
    <location>
        <begin position="30"/>
        <end position="73"/>
    </location>
</feature>
<dbReference type="VEuPathDB" id="FungiDB:CJI96_0001664"/>
<dbReference type="GO" id="GO:0000974">
    <property type="term" value="C:Prp19 complex"/>
    <property type="evidence" value="ECO:0007669"/>
    <property type="project" value="UniProtKB-ARBA"/>
</dbReference>
<dbReference type="VEuPathDB" id="FungiDB:QG37_05285"/>
<name>A0A0L0NVK7_CANAR</name>
<evidence type="ECO:0000256" key="6">
    <source>
        <dbReference type="ARBA" id="ARBA00023242"/>
    </source>
</evidence>
<keyword evidence="4" id="KW-0342">GTP-binding</keyword>
<evidence type="ECO:0000256" key="1">
    <source>
        <dbReference type="ARBA" id="ARBA00004123"/>
    </source>
</evidence>
<dbReference type="VEuPathDB" id="FungiDB:CJJ07_001329"/>
<dbReference type="GO" id="GO:0000398">
    <property type="term" value="P:mRNA splicing, via spliceosome"/>
    <property type="evidence" value="ECO:0007669"/>
    <property type="project" value="TreeGrafter"/>
</dbReference>
<dbReference type="GO" id="GO:0003924">
    <property type="term" value="F:GTPase activity"/>
    <property type="evidence" value="ECO:0007669"/>
    <property type="project" value="InterPro"/>
</dbReference>
<gene>
    <name evidence="10" type="ORF">QG37_05285</name>
</gene>
<accession>A0A0L0NVK7</accession>
<dbReference type="FunFam" id="3.30.70.870:FF:000002">
    <property type="entry name" value="Translation elongation factor 2"/>
    <property type="match status" value="1"/>
</dbReference>
<dbReference type="InterPro" id="IPR005517">
    <property type="entry name" value="Transl_elong_EFG/EF2_IV"/>
</dbReference>
<dbReference type="GO" id="GO:0030623">
    <property type="term" value="F:U5 snRNA binding"/>
    <property type="evidence" value="ECO:0007669"/>
    <property type="project" value="TreeGrafter"/>
</dbReference>
<dbReference type="Pfam" id="PF00009">
    <property type="entry name" value="GTP_EFTU"/>
    <property type="match status" value="1"/>
</dbReference>
<evidence type="ECO:0000256" key="7">
    <source>
        <dbReference type="ARBA" id="ARBA00055641"/>
    </source>
</evidence>
<dbReference type="Gene3D" id="3.30.230.10">
    <property type="match status" value="1"/>
</dbReference>
<dbReference type="SUPFAM" id="SSF54211">
    <property type="entry name" value="Ribosomal protein S5 domain 2-like"/>
    <property type="match status" value="1"/>
</dbReference>
<dbReference type="AlphaFoldDB" id="A0A0L0NVK7"/>
<keyword evidence="2" id="KW-0507">mRNA processing</keyword>
<dbReference type="InterPro" id="IPR014721">
    <property type="entry name" value="Ribsml_uS5_D2-typ_fold_subgr"/>
</dbReference>
<dbReference type="Gene3D" id="3.30.70.240">
    <property type="match status" value="1"/>
</dbReference>
<feature type="compositionally biased region" description="Low complexity" evidence="8">
    <location>
        <begin position="36"/>
        <end position="49"/>
    </location>
</feature>
<dbReference type="SUPFAM" id="SSF50447">
    <property type="entry name" value="Translation proteins"/>
    <property type="match status" value="1"/>
</dbReference>
<evidence type="ECO:0000256" key="3">
    <source>
        <dbReference type="ARBA" id="ARBA00022741"/>
    </source>
</evidence>
<evidence type="ECO:0000313" key="11">
    <source>
        <dbReference type="Proteomes" id="UP000037122"/>
    </source>
</evidence>
<dbReference type="InterPro" id="IPR035647">
    <property type="entry name" value="EFG_III/V"/>
</dbReference>
<dbReference type="GO" id="GO:0005829">
    <property type="term" value="C:cytosol"/>
    <property type="evidence" value="ECO:0007669"/>
    <property type="project" value="TreeGrafter"/>
</dbReference>
<keyword evidence="3" id="KW-0547">Nucleotide-binding</keyword>
<dbReference type="SUPFAM" id="SSF52540">
    <property type="entry name" value="P-loop containing nucleoside triphosphate hydrolases"/>
    <property type="match status" value="1"/>
</dbReference>
<organism evidence="10 11">
    <name type="scientific">Candidozyma auris</name>
    <name type="common">Yeast</name>
    <name type="synonym">Candida auris</name>
    <dbReference type="NCBI Taxonomy" id="498019"/>
    <lineage>
        <taxon>Eukaryota</taxon>
        <taxon>Fungi</taxon>
        <taxon>Dikarya</taxon>
        <taxon>Ascomycota</taxon>
        <taxon>Saccharomycotina</taxon>
        <taxon>Pichiomycetes</taxon>
        <taxon>Metschnikowiaceae</taxon>
        <taxon>Candidozyma</taxon>
    </lineage>
</organism>
<dbReference type="SMART" id="SM00838">
    <property type="entry name" value="EFG_C"/>
    <property type="match status" value="1"/>
</dbReference>
<dbReference type="PANTHER" id="PTHR42908">
    <property type="entry name" value="TRANSLATION ELONGATION FACTOR-RELATED"/>
    <property type="match status" value="1"/>
</dbReference>
<dbReference type="Proteomes" id="UP000037122">
    <property type="component" value="Unassembled WGS sequence"/>
</dbReference>
<evidence type="ECO:0000259" key="9">
    <source>
        <dbReference type="PROSITE" id="PS51722"/>
    </source>
</evidence>
<reference evidence="11" key="1">
    <citation type="journal article" date="2015" name="BMC Genomics">
        <title>Draft genome of a commonly misdiagnosed multidrug resistant pathogen Candida auris.</title>
        <authorList>
            <person name="Chatterjee S."/>
            <person name="Alampalli S.V."/>
            <person name="Nageshan R.K."/>
            <person name="Chettiar S.T."/>
            <person name="Joshi S."/>
            <person name="Tatu U.S."/>
        </authorList>
    </citation>
    <scope>NUCLEOTIDE SEQUENCE [LARGE SCALE GENOMIC DNA]</scope>
    <source>
        <strain evidence="11">6684</strain>
    </source>
</reference>
<keyword evidence="5" id="KW-0508">mRNA splicing</keyword>
<dbReference type="PROSITE" id="PS51722">
    <property type="entry name" value="G_TR_2"/>
    <property type="match status" value="1"/>
</dbReference>
<dbReference type="VEuPathDB" id="FungiDB:CJJ09_000976"/>
<dbReference type="NCBIfam" id="TIGR00231">
    <property type="entry name" value="small_GTP"/>
    <property type="match status" value="1"/>
</dbReference>
<dbReference type="SMART" id="SM00889">
    <property type="entry name" value="EFG_IV"/>
    <property type="match status" value="1"/>
</dbReference>